<dbReference type="AlphaFoldDB" id="A0A8G1W263"/>
<sequence length="112" mass="12344">MNITPVASLCNHTRADGITCSRWFPAAAERRARRPLSLPPHLTNNTPYPKRWHPINLPSRRPPSPRGCCAPTQPLCPATPSPHSTPRSTGRCRNAPRQTSRFEPPSPPLALA</sequence>
<reference evidence="2 3" key="1">
    <citation type="submission" date="2018-02" db="EMBL/GenBank/DDBJ databases">
        <title>The genomes of Aspergillus section Nigri reveals drivers in fungal speciation.</title>
        <authorList>
            <consortium name="DOE Joint Genome Institute"/>
            <person name="Vesth T.C."/>
            <person name="Nybo J."/>
            <person name="Theobald S."/>
            <person name="Brandl J."/>
            <person name="Frisvad J.C."/>
            <person name="Nielsen K.F."/>
            <person name="Lyhne E.K."/>
            <person name="Kogle M.E."/>
            <person name="Kuo A."/>
            <person name="Riley R."/>
            <person name="Clum A."/>
            <person name="Nolan M."/>
            <person name="Lipzen A."/>
            <person name="Salamov A."/>
            <person name="Henrissat B."/>
            <person name="Wiebenga A."/>
            <person name="De vries R.P."/>
            <person name="Grigoriev I.V."/>
            <person name="Mortensen U.H."/>
            <person name="Andersen M.R."/>
            <person name="Baker S.E."/>
        </authorList>
    </citation>
    <scope>NUCLEOTIDE SEQUENCE [LARGE SCALE GENOMIC DNA]</scope>
    <source>
        <strain evidence="2 3">CBS 313.89</strain>
    </source>
</reference>
<feature type="region of interest" description="Disordered" evidence="1">
    <location>
        <begin position="31"/>
        <end position="112"/>
    </location>
</feature>
<dbReference type="GeneID" id="63857784"/>
<evidence type="ECO:0000313" key="3">
    <source>
        <dbReference type="Proteomes" id="UP000249789"/>
    </source>
</evidence>
<protein>
    <submittedName>
        <fullName evidence="2">Uncharacterized protein</fullName>
    </submittedName>
</protein>
<evidence type="ECO:0000256" key="1">
    <source>
        <dbReference type="SAM" id="MobiDB-lite"/>
    </source>
</evidence>
<accession>A0A8G1W263</accession>
<dbReference type="EMBL" id="KZ824629">
    <property type="protein sequence ID" value="RAK80358.1"/>
    <property type="molecule type" value="Genomic_DNA"/>
</dbReference>
<name>A0A8G1W263_9EURO</name>
<gene>
    <name evidence="2" type="ORF">BO72DRAFT_302795</name>
</gene>
<dbReference type="RefSeq" id="XP_040804368.1">
    <property type="nucleotide sequence ID" value="XM_040940451.1"/>
</dbReference>
<organism evidence="2 3">
    <name type="scientific">Aspergillus fijiensis CBS 313.89</name>
    <dbReference type="NCBI Taxonomy" id="1448319"/>
    <lineage>
        <taxon>Eukaryota</taxon>
        <taxon>Fungi</taxon>
        <taxon>Dikarya</taxon>
        <taxon>Ascomycota</taxon>
        <taxon>Pezizomycotina</taxon>
        <taxon>Eurotiomycetes</taxon>
        <taxon>Eurotiomycetidae</taxon>
        <taxon>Eurotiales</taxon>
        <taxon>Aspergillaceae</taxon>
        <taxon>Aspergillus</taxon>
    </lineage>
</organism>
<proteinExistence type="predicted"/>
<evidence type="ECO:0000313" key="2">
    <source>
        <dbReference type="EMBL" id="RAK80358.1"/>
    </source>
</evidence>
<dbReference type="Proteomes" id="UP000249789">
    <property type="component" value="Unassembled WGS sequence"/>
</dbReference>
<keyword evidence="3" id="KW-1185">Reference proteome</keyword>
<dbReference type="VEuPathDB" id="FungiDB:BO72DRAFT_302795"/>